<dbReference type="InterPro" id="IPR056179">
    <property type="entry name" value="DHQS_C"/>
</dbReference>
<reference evidence="4" key="1">
    <citation type="submission" date="2019-09" db="EMBL/GenBank/DDBJ databases">
        <title>Draft genome information of white flower Hibiscus syriacus.</title>
        <authorList>
            <person name="Kim Y.-M."/>
        </authorList>
    </citation>
    <scope>NUCLEOTIDE SEQUENCE [LARGE SCALE GENOMIC DNA]</scope>
    <source>
        <strain evidence="4">YM2019G1</strain>
    </source>
</reference>
<evidence type="ECO:0000259" key="3">
    <source>
        <dbReference type="Pfam" id="PF26558"/>
    </source>
</evidence>
<dbReference type="Proteomes" id="UP000436088">
    <property type="component" value="Unassembled WGS sequence"/>
</dbReference>
<comment type="caution">
    <text evidence="4">The sequence shown here is derived from an EMBL/GenBank/DDBJ whole genome shotgun (WGS) entry which is preliminary data.</text>
</comment>
<dbReference type="PANTHER" id="PTHR33563:SF1">
    <property type="entry name" value="3-DEHYDROQUINATE SYNTHASE"/>
    <property type="match status" value="1"/>
</dbReference>
<evidence type="ECO:0000313" key="5">
    <source>
        <dbReference type="Proteomes" id="UP000436088"/>
    </source>
</evidence>
<evidence type="ECO:0000313" key="4">
    <source>
        <dbReference type="EMBL" id="KAE8706735.1"/>
    </source>
</evidence>
<proteinExistence type="predicted"/>
<feature type="domain" description="3-dehydroquinate synthase C-terminal" evidence="3">
    <location>
        <begin position="158"/>
        <end position="181"/>
    </location>
</feature>
<keyword evidence="1" id="KW-0028">Amino-acid biosynthesis</keyword>
<feature type="domain" description="3-dehydroquinate synthase C-terminal" evidence="3">
    <location>
        <begin position="101"/>
        <end position="157"/>
    </location>
</feature>
<dbReference type="GO" id="GO:0009073">
    <property type="term" value="P:aromatic amino acid family biosynthetic process"/>
    <property type="evidence" value="ECO:0007669"/>
    <property type="project" value="UniProtKB-KW"/>
</dbReference>
<dbReference type="EMBL" id="VEPZ02000967">
    <property type="protein sequence ID" value="KAE8706735.1"/>
    <property type="molecule type" value="Genomic_DNA"/>
</dbReference>
<gene>
    <name evidence="4" type="ORF">F3Y22_tig00110388pilonHSYRG00146</name>
</gene>
<evidence type="ECO:0000256" key="1">
    <source>
        <dbReference type="ARBA" id="ARBA00022605"/>
    </source>
</evidence>
<evidence type="ECO:0000256" key="2">
    <source>
        <dbReference type="ARBA" id="ARBA00023141"/>
    </source>
</evidence>
<dbReference type="Pfam" id="PF26558">
    <property type="entry name" value="DHQS_2nd"/>
    <property type="match status" value="2"/>
</dbReference>
<sequence length="210" mass="23368">MCSVAASDSPVSTSMYEVSKKVWIWTENSQVMTAAVERGWDTFLFSLENQGLATDGFDSLRLKELQPDAGHIGNFVIDLQDWQVIPAENIGRSFKGVKQLCLPSRNHLQKHNYFLRLWSTDLGTFSCSPECLESNYIASRPFRVNAGPVHAYVAVPGAIVGRVKIETRPLILVEAKIDANDRTIQHSSADRRNSRVGLSAEGLFRLSTVI</sequence>
<name>A0A6A3AUE8_HIBSY</name>
<dbReference type="GO" id="GO:0016491">
    <property type="term" value="F:oxidoreductase activity"/>
    <property type="evidence" value="ECO:0007669"/>
    <property type="project" value="InterPro"/>
</dbReference>
<dbReference type="InterPro" id="IPR002812">
    <property type="entry name" value="DHQS"/>
</dbReference>
<dbReference type="PANTHER" id="PTHR33563">
    <property type="match status" value="1"/>
</dbReference>
<accession>A0A6A3AUE8</accession>
<dbReference type="AlphaFoldDB" id="A0A6A3AUE8"/>
<dbReference type="GO" id="GO:0003856">
    <property type="term" value="F:3-dehydroquinate synthase activity"/>
    <property type="evidence" value="ECO:0007669"/>
    <property type="project" value="InterPro"/>
</dbReference>
<keyword evidence="2" id="KW-0057">Aromatic amino acid biosynthesis</keyword>
<keyword evidence="5" id="KW-1185">Reference proteome</keyword>
<dbReference type="GO" id="GO:0008652">
    <property type="term" value="P:amino acid biosynthetic process"/>
    <property type="evidence" value="ECO:0007669"/>
    <property type="project" value="UniProtKB-KW"/>
</dbReference>
<protein>
    <recommendedName>
        <fullName evidence="3">3-dehydroquinate synthase C-terminal domain-containing protein</fullName>
    </recommendedName>
</protein>
<organism evidence="4 5">
    <name type="scientific">Hibiscus syriacus</name>
    <name type="common">Rose of Sharon</name>
    <dbReference type="NCBI Taxonomy" id="106335"/>
    <lineage>
        <taxon>Eukaryota</taxon>
        <taxon>Viridiplantae</taxon>
        <taxon>Streptophyta</taxon>
        <taxon>Embryophyta</taxon>
        <taxon>Tracheophyta</taxon>
        <taxon>Spermatophyta</taxon>
        <taxon>Magnoliopsida</taxon>
        <taxon>eudicotyledons</taxon>
        <taxon>Gunneridae</taxon>
        <taxon>Pentapetalae</taxon>
        <taxon>rosids</taxon>
        <taxon>malvids</taxon>
        <taxon>Malvales</taxon>
        <taxon>Malvaceae</taxon>
        <taxon>Malvoideae</taxon>
        <taxon>Hibiscus</taxon>
    </lineage>
</organism>